<gene>
    <name evidence="2" type="ORF">KWG56_03155</name>
</gene>
<keyword evidence="1" id="KW-0472">Membrane</keyword>
<protein>
    <submittedName>
        <fullName evidence="2">Uncharacterized protein</fullName>
    </submittedName>
</protein>
<evidence type="ECO:0000313" key="3">
    <source>
        <dbReference type="Proteomes" id="UP000824334"/>
    </source>
</evidence>
<evidence type="ECO:0000256" key="1">
    <source>
        <dbReference type="SAM" id="Phobius"/>
    </source>
</evidence>
<dbReference type="GeneID" id="94374247"/>
<dbReference type="RefSeq" id="WP_219353680.1">
    <property type="nucleotide sequence ID" value="NZ_CP080034.1"/>
</dbReference>
<feature type="transmembrane region" description="Helical" evidence="1">
    <location>
        <begin position="83"/>
        <end position="103"/>
    </location>
</feature>
<dbReference type="EMBL" id="CP080034">
    <property type="protein sequence ID" value="QYC11023.1"/>
    <property type="molecule type" value="Genomic_DNA"/>
</dbReference>
<feature type="transmembrane region" description="Helical" evidence="1">
    <location>
        <begin position="35"/>
        <end position="63"/>
    </location>
</feature>
<evidence type="ECO:0000313" key="2">
    <source>
        <dbReference type="EMBL" id="QYC11023.1"/>
    </source>
</evidence>
<reference evidence="2 3" key="1">
    <citation type="submission" date="2021-07" db="EMBL/GenBank/DDBJ databases">
        <title>Isolation and characterization of bacteria from a gold mining with a capacity of golden bioaccumulation.</title>
        <authorList>
            <person name="Yang X.J."/>
        </authorList>
    </citation>
    <scope>NUCLEOTIDE SEQUENCE [LARGE SCALE GENOMIC DNA]</scope>
    <source>
        <strain evidence="2 3">Au29</strain>
    </source>
</reference>
<sequence length="125" mass="12758">MTDPAATEAMNAVAAATKGPDTPEAATVVARPAPWAVWALALAGPALSLMVAWIIMLIGGSPAWRWLGLPIWPEVVAERRVEALAGIGLALIAILGVVVFRLASGGLKRVEAKAGPAGLTVETGD</sequence>
<keyword evidence="3" id="KW-1185">Reference proteome</keyword>
<organism evidence="2 3">
    <name type="scientific">Brevundimonas nasdae</name>
    <dbReference type="NCBI Taxonomy" id="172043"/>
    <lineage>
        <taxon>Bacteria</taxon>
        <taxon>Pseudomonadati</taxon>
        <taxon>Pseudomonadota</taxon>
        <taxon>Alphaproteobacteria</taxon>
        <taxon>Caulobacterales</taxon>
        <taxon>Caulobacteraceae</taxon>
        <taxon>Brevundimonas</taxon>
    </lineage>
</organism>
<keyword evidence="1" id="KW-1133">Transmembrane helix</keyword>
<name>A0ABX8TLU9_9CAUL</name>
<keyword evidence="1" id="KW-0812">Transmembrane</keyword>
<dbReference type="Proteomes" id="UP000824334">
    <property type="component" value="Chromosome"/>
</dbReference>
<proteinExistence type="predicted"/>
<accession>A0ABX8TLU9</accession>